<dbReference type="STRING" id="208445.SAMN04489727_8863"/>
<accession>A0A1H5CMC0</accession>
<evidence type="ECO:0000313" key="1">
    <source>
        <dbReference type="EMBL" id="SED67767.1"/>
    </source>
</evidence>
<organism evidence="1 2">
    <name type="scientific">Amycolatopsis tolypomycina</name>
    <dbReference type="NCBI Taxonomy" id="208445"/>
    <lineage>
        <taxon>Bacteria</taxon>
        <taxon>Bacillati</taxon>
        <taxon>Actinomycetota</taxon>
        <taxon>Actinomycetes</taxon>
        <taxon>Pseudonocardiales</taxon>
        <taxon>Pseudonocardiaceae</taxon>
        <taxon>Amycolatopsis</taxon>
    </lineage>
</organism>
<proteinExistence type="predicted"/>
<evidence type="ECO:0000313" key="2">
    <source>
        <dbReference type="Proteomes" id="UP000199622"/>
    </source>
</evidence>
<gene>
    <name evidence="1" type="ORF">SAMN04489727_8863</name>
</gene>
<dbReference type="EMBL" id="FNSO01000004">
    <property type="protein sequence ID" value="SED67767.1"/>
    <property type="molecule type" value="Genomic_DNA"/>
</dbReference>
<sequence length="65" mass="6494">MPALAAGEGAVAVPLAGATTDVTMTWRRDERKPSVAALLATAYALSSKDTSSSGSSRVKAGAIDS</sequence>
<reference evidence="2" key="1">
    <citation type="submission" date="2016-10" db="EMBL/GenBank/DDBJ databases">
        <authorList>
            <person name="Varghese N."/>
            <person name="Submissions S."/>
        </authorList>
    </citation>
    <scope>NUCLEOTIDE SEQUENCE [LARGE SCALE GENOMIC DNA]</scope>
    <source>
        <strain evidence="2">DSM 44544</strain>
    </source>
</reference>
<dbReference type="Proteomes" id="UP000199622">
    <property type="component" value="Unassembled WGS sequence"/>
</dbReference>
<keyword evidence="2" id="KW-1185">Reference proteome</keyword>
<name>A0A1H5CMC0_9PSEU</name>
<protein>
    <submittedName>
        <fullName evidence="1">Uncharacterized protein</fullName>
    </submittedName>
</protein>
<dbReference type="RefSeq" id="WP_354842407.1">
    <property type="nucleotide sequence ID" value="NZ_JBEXUJ010000013.1"/>
</dbReference>
<dbReference type="AlphaFoldDB" id="A0A1H5CMC0"/>